<keyword evidence="1" id="KW-0732">Signal</keyword>
<name>A0AAV9VYV1_9PEZI</name>
<evidence type="ECO:0000313" key="3">
    <source>
        <dbReference type="Proteomes" id="UP001370758"/>
    </source>
</evidence>
<dbReference type="AlphaFoldDB" id="A0AAV9VYV1"/>
<dbReference type="Proteomes" id="UP001370758">
    <property type="component" value="Unassembled WGS sequence"/>
</dbReference>
<dbReference type="EMBL" id="JAVHJL010000008">
    <property type="protein sequence ID" value="KAK6498657.1"/>
    <property type="molecule type" value="Genomic_DNA"/>
</dbReference>
<evidence type="ECO:0000313" key="2">
    <source>
        <dbReference type="EMBL" id="KAK6498657.1"/>
    </source>
</evidence>
<gene>
    <name evidence="2" type="ORF">TWF481_011235</name>
</gene>
<proteinExistence type="predicted"/>
<sequence>MGVFASSNWLVVWLAYVLLQVSVCINAEQLRIYPWDWDFYVQQNSQAFKNILSEIGVFKLARQAHCAVGGPNDPVVLDPEIPMSLYYSTGILKIALDGFERAIDNAIVAANEGLDPTIFIQDFGFGDIESALVSERRLNKTIEVYESMITAFLESGALMDESPSTGHPTAFESDNIRALAQLIEGATLPGANLEDDVKVDPDSRPLFIDYWRAVFEEADRKSFLALAGLPLRKNTSIRRGLQS</sequence>
<organism evidence="2 3">
    <name type="scientific">Arthrobotrys musiformis</name>
    <dbReference type="NCBI Taxonomy" id="47236"/>
    <lineage>
        <taxon>Eukaryota</taxon>
        <taxon>Fungi</taxon>
        <taxon>Dikarya</taxon>
        <taxon>Ascomycota</taxon>
        <taxon>Pezizomycotina</taxon>
        <taxon>Orbiliomycetes</taxon>
        <taxon>Orbiliales</taxon>
        <taxon>Orbiliaceae</taxon>
        <taxon>Arthrobotrys</taxon>
    </lineage>
</organism>
<protein>
    <submittedName>
        <fullName evidence="2">Uncharacterized protein</fullName>
    </submittedName>
</protein>
<keyword evidence="3" id="KW-1185">Reference proteome</keyword>
<accession>A0AAV9VYV1</accession>
<evidence type="ECO:0000256" key="1">
    <source>
        <dbReference type="SAM" id="SignalP"/>
    </source>
</evidence>
<feature type="chain" id="PRO_5043956589" evidence="1">
    <location>
        <begin position="25"/>
        <end position="243"/>
    </location>
</feature>
<reference evidence="2 3" key="1">
    <citation type="submission" date="2023-08" db="EMBL/GenBank/DDBJ databases">
        <authorList>
            <person name="Palmer J.M."/>
        </authorList>
    </citation>
    <scope>NUCLEOTIDE SEQUENCE [LARGE SCALE GENOMIC DNA]</scope>
    <source>
        <strain evidence="2 3">TWF481</strain>
    </source>
</reference>
<feature type="signal peptide" evidence="1">
    <location>
        <begin position="1"/>
        <end position="24"/>
    </location>
</feature>
<comment type="caution">
    <text evidence="2">The sequence shown here is derived from an EMBL/GenBank/DDBJ whole genome shotgun (WGS) entry which is preliminary data.</text>
</comment>